<protein>
    <submittedName>
        <fullName evidence="11">CRISPR-associated helicase/endonuclease Cas3</fullName>
    </submittedName>
</protein>
<keyword evidence="6" id="KW-0378">Hydrolase</keyword>
<dbReference type="CDD" id="cd09641">
    <property type="entry name" value="Cas3''_I"/>
    <property type="match status" value="1"/>
</dbReference>
<dbReference type="InterPro" id="IPR006483">
    <property type="entry name" value="CRISPR-assoc_Cas3_HD"/>
</dbReference>
<reference evidence="11" key="1">
    <citation type="submission" date="2023-08" db="EMBL/GenBank/DDBJ databases">
        <title>WGS of pathogenic bacterial species, Los Angeles County Public Health Laboratories.</title>
        <authorList>
            <person name="Garrigues J.M."/>
            <person name="Green N.M."/>
        </authorList>
    </citation>
    <scope>NUCLEOTIDE SEQUENCE</scope>
    <source>
        <strain evidence="11">LACPHL-BACT-2023-00068</strain>
    </source>
</reference>
<sequence>MEYAGYPDYLRYWGKTRRPPVENEPAWHLLAYHCLDVAACGYKMAETNRFGLRDRLAACGIEGQDALNWVAWLFSIHDIGKFARGFQRFASFPDSPLVPPVTGIHASLRHDSLGMHLWHELFADWTQGDSQLIPDVDVEMRDEYDQALNAWASLSTGHHGLPPEEGNRKASEAFYQGDKAAAQRFIEDLSILFPFSLPDAWLDDNKEGLRHIREQSWLFAGVMTLCDWIGSDQALFPLSDTPMPLADYWPLACEKAERALANIPRPSLLNPYSGHQALFPFIDTLTPLQQKACELDITAPGPQLVIMEDVTGAGKTEAALILAHRLLSAGKGKGLYVGLPGMATANAMYQRLQKAYRQLFSPDSAPSLMLAHSTREMSDAFRHSIWQPMAGSNEGYARDEATATSQCNAWYADSRKKALLAEIGVGTLDQLLMAVMPFRHQSLRLLGMRDKVLLLDEVHAYDGYMVRLLEGLLRFHAAQGGSAVVLSATLPVSLREKLLAAFNAGAGYAASALQQSDYPLLSHLSAAGLSEQRLATRPEVQRTSQVRWLTQPAEAIALIKQAAAGGQCICWIRNTVDEALESYRQLLNSGDIPEDDMLLFHSRFAFADRISIEDNTLSWFGKEAPSEARRGKVLVATQVVEQSLDLDFDYMISDLAPIDLLIQRAGRLQRHIRDAEGNFKGRGDDERPAPVLYVLAPEWRDDMAADHFAAALGGTQYVYPDHGALWRTQALLREIGEIRMPEGARALVDGVYEQTIEAPEGLQTVSDDAYAKTLAVRSVASQNLLDRNKGYSRTASDFMWDEEREFSTRLGEESIDVYLAWRDEQGELHPIVSGGDFRWERSRISLRKGWWDKRKATFLQPDDEQLAQFRKQQHRPVAQVVLVSHDGEAEYYSRRYGLVGK</sequence>
<dbReference type="GO" id="GO:0046872">
    <property type="term" value="F:metal ion binding"/>
    <property type="evidence" value="ECO:0007669"/>
    <property type="project" value="UniProtKB-KW"/>
</dbReference>
<dbReference type="EMBL" id="JAVDNV010000018">
    <property type="protein sequence ID" value="MDQ2311549.1"/>
    <property type="molecule type" value="Genomic_DNA"/>
</dbReference>
<dbReference type="GO" id="GO:0004518">
    <property type="term" value="F:nuclease activity"/>
    <property type="evidence" value="ECO:0007669"/>
    <property type="project" value="UniProtKB-KW"/>
</dbReference>
<accession>A0AAW8HWJ9</accession>
<keyword evidence="9" id="KW-0051">Antiviral defense</keyword>
<dbReference type="GO" id="GO:0005524">
    <property type="term" value="F:ATP binding"/>
    <property type="evidence" value="ECO:0007669"/>
    <property type="project" value="UniProtKB-KW"/>
</dbReference>
<evidence type="ECO:0000313" key="12">
    <source>
        <dbReference type="Proteomes" id="UP001236270"/>
    </source>
</evidence>
<gene>
    <name evidence="11" type="ORF">RBJ30_20995</name>
</gene>
<dbReference type="Pfam" id="PF22590">
    <property type="entry name" value="Cas3-like_C_2"/>
    <property type="match status" value="1"/>
</dbReference>
<keyword evidence="8" id="KW-0067">ATP-binding</keyword>
<dbReference type="GeneID" id="61386506"/>
<dbReference type="NCBIfam" id="TIGR01587">
    <property type="entry name" value="cas3_core"/>
    <property type="match status" value="1"/>
</dbReference>
<dbReference type="InterPro" id="IPR006474">
    <property type="entry name" value="Helicase_Cas3_CRISPR-ass_core"/>
</dbReference>
<dbReference type="PANTHER" id="PTHR47963:SF9">
    <property type="entry name" value="CRISPR-ASSOCIATED ENDONUCLEASE_HELICASE CAS3"/>
    <property type="match status" value="1"/>
</dbReference>
<dbReference type="PANTHER" id="PTHR47963">
    <property type="entry name" value="DEAD-BOX ATP-DEPENDENT RNA HELICASE 47, MITOCHONDRIAL"/>
    <property type="match status" value="1"/>
</dbReference>
<dbReference type="GO" id="GO:0003724">
    <property type="term" value="F:RNA helicase activity"/>
    <property type="evidence" value="ECO:0007669"/>
    <property type="project" value="TreeGrafter"/>
</dbReference>
<keyword evidence="4" id="KW-0479">Metal-binding</keyword>
<dbReference type="SUPFAM" id="SSF52540">
    <property type="entry name" value="P-loop containing nucleoside triphosphate hydrolases"/>
    <property type="match status" value="1"/>
</dbReference>
<dbReference type="Proteomes" id="UP001236270">
    <property type="component" value="Unassembled WGS sequence"/>
</dbReference>
<evidence type="ECO:0000256" key="2">
    <source>
        <dbReference type="ARBA" id="ARBA00009046"/>
    </source>
</evidence>
<evidence type="ECO:0000256" key="4">
    <source>
        <dbReference type="ARBA" id="ARBA00022723"/>
    </source>
</evidence>
<dbReference type="Gene3D" id="3.40.50.300">
    <property type="entry name" value="P-loop containing nucleotide triphosphate hydrolases"/>
    <property type="match status" value="2"/>
</dbReference>
<dbReference type="PROSITE" id="PS51643">
    <property type="entry name" value="HD_CAS3"/>
    <property type="match status" value="1"/>
</dbReference>
<dbReference type="GO" id="GO:0003723">
    <property type="term" value="F:RNA binding"/>
    <property type="evidence" value="ECO:0007669"/>
    <property type="project" value="TreeGrafter"/>
</dbReference>
<dbReference type="RefSeq" id="WP_048253372.1">
    <property type="nucleotide sequence ID" value="NZ_CBCSIS010000006.1"/>
</dbReference>
<evidence type="ECO:0000256" key="6">
    <source>
        <dbReference type="ARBA" id="ARBA00022801"/>
    </source>
</evidence>
<dbReference type="InterPro" id="IPR027417">
    <property type="entry name" value="P-loop_NTPase"/>
</dbReference>
<feature type="domain" description="HD Cas3-type" evidence="10">
    <location>
        <begin position="23"/>
        <end position="229"/>
    </location>
</feature>
<organism evidence="11 12">
    <name type="scientific">Pluralibacter gergoviae</name>
    <name type="common">Enterobacter gergoviae</name>
    <dbReference type="NCBI Taxonomy" id="61647"/>
    <lineage>
        <taxon>Bacteria</taxon>
        <taxon>Pseudomonadati</taxon>
        <taxon>Pseudomonadota</taxon>
        <taxon>Gammaproteobacteria</taxon>
        <taxon>Enterobacterales</taxon>
        <taxon>Enterobacteriaceae</taxon>
        <taxon>Pluralibacter</taxon>
    </lineage>
</organism>
<name>A0AAW8HWJ9_PLUGE</name>
<evidence type="ECO:0000256" key="8">
    <source>
        <dbReference type="ARBA" id="ARBA00022840"/>
    </source>
</evidence>
<evidence type="ECO:0000256" key="7">
    <source>
        <dbReference type="ARBA" id="ARBA00022806"/>
    </source>
</evidence>
<evidence type="ECO:0000256" key="9">
    <source>
        <dbReference type="ARBA" id="ARBA00023118"/>
    </source>
</evidence>
<evidence type="ECO:0000256" key="3">
    <source>
        <dbReference type="ARBA" id="ARBA00022722"/>
    </source>
</evidence>
<proteinExistence type="inferred from homology"/>
<dbReference type="NCBIfam" id="TIGR01596">
    <property type="entry name" value="cas3_HD"/>
    <property type="match status" value="1"/>
</dbReference>
<evidence type="ECO:0000256" key="1">
    <source>
        <dbReference type="ARBA" id="ARBA00006847"/>
    </source>
</evidence>
<dbReference type="InterPro" id="IPR054712">
    <property type="entry name" value="Cas3-like_dom"/>
</dbReference>
<evidence type="ECO:0000256" key="5">
    <source>
        <dbReference type="ARBA" id="ARBA00022741"/>
    </source>
</evidence>
<dbReference type="Gene3D" id="1.10.3210.30">
    <property type="match status" value="1"/>
</dbReference>
<evidence type="ECO:0000259" key="10">
    <source>
        <dbReference type="PROSITE" id="PS51643"/>
    </source>
</evidence>
<dbReference type="Pfam" id="PF18019">
    <property type="entry name" value="Cas3_HD"/>
    <property type="match status" value="1"/>
</dbReference>
<keyword evidence="5" id="KW-0547">Nucleotide-binding</keyword>
<comment type="similarity">
    <text evidence="2">In the central section; belongs to the CRISPR-associated helicase Cas3 family.</text>
</comment>
<evidence type="ECO:0000313" key="11">
    <source>
        <dbReference type="EMBL" id="MDQ2311549.1"/>
    </source>
</evidence>
<dbReference type="InterPro" id="IPR050547">
    <property type="entry name" value="DEAD_box_RNA_helicases"/>
</dbReference>
<comment type="caution">
    <text evidence="11">The sequence shown here is derived from an EMBL/GenBank/DDBJ whole genome shotgun (WGS) entry which is preliminary data.</text>
</comment>
<keyword evidence="7" id="KW-0347">Helicase</keyword>
<dbReference type="GO" id="GO:0016787">
    <property type="term" value="F:hydrolase activity"/>
    <property type="evidence" value="ECO:0007669"/>
    <property type="project" value="UniProtKB-KW"/>
</dbReference>
<dbReference type="AlphaFoldDB" id="A0AAW8HWJ9"/>
<comment type="similarity">
    <text evidence="1">In the N-terminal section; belongs to the CRISPR-associated nuclease Cas3-HD family.</text>
</comment>
<dbReference type="GO" id="GO:0051607">
    <property type="term" value="P:defense response to virus"/>
    <property type="evidence" value="ECO:0007669"/>
    <property type="project" value="UniProtKB-KW"/>
</dbReference>
<keyword evidence="3" id="KW-0540">Nuclease</keyword>
<dbReference type="InterPro" id="IPR038257">
    <property type="entry name" value="CRISPR-assoc_Cas3_HD_sf"/>
</dbReference>